<dbReference type="RefSeq" id="WP_241446756.1">
    <property type="nucleotide sequence ID" value="NZ_JAKZHW010000001.1"/>
</dbReference>
<evidence type="ECO:0000313" key="2">
    <source>
        <dbReference type="EMBL" id="MCH8615920.1"/>
    </source>
</evidence>
<evidence type="ECO:0000313" key="3">
    <source>
        <dbReference type="Proteomes" id="UP001203058"/>
    </source>
</evidence>
<name>A0ABS9VLT4_9SPHN</name>
<evidence type="ECO:0008006" key="4">
    <source>
        <dbReference type="Google" id="ProtNLM"/>
    </source>
</evidence>
<sequence>MSRYPLVIRNNVALFYRGFMTLWLGAVAIATFVALRDGTPEPGRWWPVIMLIFWAVGISGLIWSFNQETSVLRIRSNRSIHIERGKAFRRQELWTDRGRFWIEETEDSDGDPYFKLWMDAPGGQLAVREGHQRDKLESLKQEMESLLHRSSLN</sequence>
<keyword evidence="1" id="KW-0472">Membrane</keyword>
<gene>
    <name evidence="2" type="ORF">LZ016_07385</name>
</gene>
<protein>
    <recommendedName>
        <fullName evidence="4">PH domain-containing protein</fullName>
    </recommendedName>
</protein>
<organism evidence="2 3">
    <name type="scientific">Sphingomonas telluris</name>
    <dbReference type="NCBI Taxonomy" id="2907998"/>
    <lineage>
        <taxon>Bacteria</taxon>
        <taxon>Pseudomonadati</taxon>
        <taxon>Pseudomonadota</taxon>
        <taxon>Alphaproteobacteria</taxon>
        <taxon>Sphingomonadales</taxon>
        <taxon>Sphingomonadaceae</taxon>
        <taxon>Sphingomonas</taxon>
    </lineage>
</organism>
<dbReference type="EMBL" id="JAKZHW010000001">
    <property type="protein sequence ID" value="MCH8615920.1"/>
    <property type="molecule type" value="Genomic_DNA"/>
</dbReference>
<dbReference type="Proteomes" id="UP001203058">
    <property type="component" value="Unassembled WGS sequence"/>
</dbReference>
<keyword evidence="3" id="KW-1185">Reference proteome</keyword>
<feature type="transmembrane region" description="Helical" evidence="1">
    <location>
        <begin position="45"/>
        <end position="65"/>
    </location>
</feature>
<keyword evidence="1" id="KW-1133">Transmembrane helix</keyword>
<keyword evidence="1" id="KW-0812">Transmembrane</keyword>
<proteinExistence type="predicted"/>
<feature type="transmembrane region" description="Helical" evidence="1">
    <location>
        <begin position="12"/>
        <end position="33"/>
    </location>
</feature>
<reference evidence="2 3" key="1">
    <citation type="submission" date="2022-03" db="EMBL/GenBank/DDBJ databases">
        <authorList>
            <person name="Jo J.-H."/>
            <person name="Im W.-T."/>
        </authorList>
    </citation>
    <scope>NUCLEOTIDE SEQUENCE [LARGE SCALE GENOMIC DNA]</scope>
    <source>
        <strain evidence="2 3">SM33</strain>
    </source>
</reference>
<accession>A0ABS9VLT4</accession>
<comment type="caution">
    <text evidence="2">The sequence shown here is derived from an EMBL/GenBank/DDBJ whole genome shotgun (WGS) entry which is preliminary data.</text>
</comment>
<evidence type="ECO:0000256" key="1">
    <source>
        <dbReference type="SAM" id="Phobius"/>
    </source>
</evidence>